<reference evidence="3" key="1">
    <citation type="submission" date="2016-11" db="UniProtKB">
        <authorList>
            <consortium name="WormBaseParasite"/>
        </authorList>
    </citation>
    <scope>IDENTIFICATION</scope>
</reference>
<proteinExistence type="predicted"/>
<evidence type="ECO:0000313" key="2">
    <source>
        <dbReference type="Proteomes" id="UP000095282"/>
    </source>
</evidence>
<keyword evidence="1" id="KW-0812">Transmembrane</keyword>
<dbReference type="Proteomes" id="UP000095282">
    <property type="component" value="Unplaced"/>
</dbReference>
<evidence type="ECO:0000256" key="1">
    <source>
        <dbReference type="SAM" id="Phobius"/>
    </source>
</evidence>
<keyword evidence="1" id="KW-0472">Membrane</keyword>
<organism evidence="2 3">
    <name type="scientific">Caenorhabditis tropicalis</name>
    <dbReference type="NCBI Taxonomy" id="1561998"/>
    <lineage>
        <taxon>Eukaryota</taxon>
        <taxon>Metazoa</taxon>
        <taxon>Ecdysozoa</taxon>
        <taxon>Nematoda</taxon>
        <taxon>Chromadorea</taxon>
        <taxon>Rhabditida</taxon>
        <taxon>Rhabditina</taxon>
        <taxon>Rhabditomorpha</taxon>
        <taxon>Rhabditoidea</taxon>
        <taxon>Rhabditidae</taxon>
        <taxon>Peloderinae</taxon>
        <taxon>Caenorhabditis</taxon>
    </lineage>
</organism>
<feature type="transmembrane region" description="Helical" evidence="1">
    <location>
        <begin position="15"/>
        <end position="35"/>
    </location>
</feature>
<keyword evidence="2" id="KW-1185">Reference proteome</keyword>
<evidence type="ECO:0000313" key="3">
    <source>
        <dbReference type="WBParaSite" id="Csp11.Scaffold629.g10617.t1"/>
    </source>
</evidence>
<keyword evidence="1" id="KW-1133">Transmembrane helix</keyword>
<accession>A0A1I7TPZ3</accession>
<protein>
    <submittedName>
        <fullName evidence="3">Ovule protein</fullName>
    </submittedName>
</protein>
<dbReference type="AlphaFoldDB" id="A0A1I7TPZ3"/>
<dbReference type="WBParaSite" id="Csp11.Scaffold629.g10617.t1">
    <property type="protein sequence ID" value="Csp11.Scaffold629.g10617.t1"/>
    <property type="gene ID" value="Csp11.Scaffold629.g10617"/>
</dbReference>
<sequence length="75" mass="8523">MFPCVFLIPKKKSCIFSLILLVYLCPIIMITLLHVNTKELSVHASQPNVSSISNSGRLVQSQFKQTMYHSMEQIP</sequence>
<name>A0A1I7TPZ3_9PELO</name>